<sequence length="276" mass="29829">MLGQSIFTVLTTALLLVQAAWGQAPLLPRAAAADSEAINAHNDYHGFLSSCDVVFGYSQANHVINSPQLNVAASCKRSDSEARHLSCLDVASCVHIFTQENTLWPWFAFHGLHDIDDQAEDKKKYEPLSDRCSCYVSYEVAKEKGEPDTAPLRCSCIPDRDGTVWEYPTELLQLVINLNDLLGNVNGTLSCWGADKKEPVRGESLPLEGRLWAADSMNRPTDTSTSASSSTSKTTFATTYGIATPGSTKSKTETNGTAPTAESTSESTSESPPTET</sequence>
<name>A0AAD5S370_9PEZI</name>
<evidence type="ECO:0000313" key="3">
    <source>
        <dbReference type="EMBL" id="KAJ2904873.1"/>
    </source>
</evidence>
<protein>
    <recommendedName>
        <fullName evidence="5">Cyanovirin-N domain-containing protein</fullName>
    </recommendedName>
</protein>
<evidence type="ECO:0000256" key="1">
    <source>
        <dbReference type="SAM" id="MobiDB-lite"/>
    </source>
</evidence>
<feature type="signal peptide" evidence="2">
    <location>
        <begin position="1"/>
        <end position="22"/>
    </location>
</feature>
<evidence type="ECO:0000313" key="4">
    <source>
        <dbReference type="Proteomes" id="UP001201980"/>
    </source>
</evidence>
<feature type="compositionally biased region" description="Low complexity" evidence="1">
    <location>
        <begin position="221"/>
        <end position="239"/>
    </location>
</feature>
<reference evidence="3" key="1">
    <citation type="submission" date="2022-07" db="EMBL/GenBank/DDBJ databases">
        <title>Draft genome sequence of Zalerion maritima ATCC 34329, a (micro)plastics degrading marine fungus.</title>
        <authorList>
            <person name="Paco A."/>
            <person name="Goncalves M.F.M."/>
            <person name="Rocha-Santos T.A.P."/>
            <person name="Alves A."/>
        </authorList>
    </citation>
    <scope>NUCLEOTIDE SEQUENCE</scope>
    <source>
        <strain evidence="3">ATCC 34329</strain>
    </source>
</reference>
<proteinExistence type="predicted"/>
<feature type="region of interest" description="Disordered" evidence="1">
    <location>
        <begin position="213"/>
        <end position="276"/>
    </location>
</feature>
<dbReference type="Proteomes" id="UP001201980">
    <property type="component" value="Unassembled WGS sequence"/>
</dbReference>
<keyword evidence="2" id="KW-0732">Signal</keyword>
<accession>A0AAD5S370</accession>
<keyword evidence="4" id="KW-1185">Reference proteome</keyword>
<feature type="chain" id="PRO_5042089676" description="Cyanovirin-N domain-containing protein" evidence="2">
    <location>
        <begin position="23"/>
        <end position="276"/>
    </location>
</feature>
<evidence type="ECO:0000256" key="2">
    <source>
        <dbReference type="SAM" id="SignalP"/>
    </source>
</evidence>
<dbReference type="AlphaFoldDB" id="A0AAD5S370"/>
<feature type="compositionally biased region" description="Low complexity" evidence="1">
    <location>
        <begin position="257"/>
        <end position="276"/>
    </location>
</feature>
<dbReference type="EMBL" id="JAKWBI020000042">
    <property type="protein sequence ID" value="KAJ2904873.1"/>
    <property type="molecule type" value="Genomic_DNA"/>
</dbReference>
<evidence type="ECO:0008006" key="5">
    <source>
        <dbReference type="Google" id="ProtNLM"/>
    </source>
</evidence>
<feature type="compositionally biased region" description="Polar residues" evidence="1">
    <location>
        <begin position="245"/>
        <end position="256"/>
    </location>
</feature>
<organism evidence="3 4">
    <name type="scientific">Zalerion maritima</name>
    <dbReference type="NCBI Taxonomy" id="339359"/>
    <lineage>
        <taxon>Eukaryota</taxon>
        <taxon>Fungi</taxon>
        <taxon>Dikarya</taxon>
        <taxon>Ascomycota</taxon>
        <taxon>Pezizomycotina</taxon>
        <taxon>Sordariomycetes</taxon>
        <taxon>Lulworthiomycetidae</taxon>
        <taxon>Lulworthiales</taxon>
        <taxon>Lulworthiaceae</taxon>
        <taxon>Zalerion</taxon>
    </lineage>
</organism>
<gene>
    <name evidence="3" type="ORF">MKZ38_006914</name>
</gene>
<comment type="caution">
    <text evidence="3">The sequence shown here is derived from an EMBL/GenBank/DDBJ whole genome shotgun (WGS) entry which is preliminary data.</text>
</comment>